<reference evidence="2 3" key="1">
    <citation type="journal article" date="2017" name="Mol. Biol. Evol.">
        <title>The 4-celled Tetrabaena socialis nuclear genome reveals the essential components for genetic control of cell number at the origin of multicellularity in the volvocine lineage.</title>
        <authorList>
            <person name="Featherston J."/>
            <person name="Arakaki Y."/>
            <person name="Hanschen E.R."/>
            <person name="Ferris P.J."/>
            <person name="Michod R.E."/>
            <person name="Olson B.J.S.C."/>
            <person name="Nozaki H."/>
            <person name="Durand P.M."/>
        </authorList>
    </citation>
    <scope>NUCLEOTIDE SEQUENCE [LARGE SCALE GENOMIC DNA]</scope>
    <source>
        <strain evidence="2 3">NIES-571</strain>
    </source>
</reference>
<proteinExistence type="predicted"/>
<accession>A0A2J7ZJ23</accession>
<gene>
    <name evidence="2" type="ORF">TSOC_013937</name>
</gene>
<keyword evidence="3" id="KW-1185">Reference proteome</keyword>
<protein>
    <submittedName>
        <fullName evidence="2">Uncharacterized protein</fullName>
    </submittedName>
</protein>
<evidence type="ECO:0000313" key="3">
    <source>
        <dbReference type="Proteomes" id="UP000236333"/>
    </source>
</evidence>
<name>A0A2J7ZJ23_9CHLO</name>
<comment type="caution">
    <text evidence="2">The sequence shown here is derived from an EMBL/GenBank/DDBJ whole genome shotgun (WGS) entry which is preliminary data.</text>
</comment>
<organism evidence="2 3">
    <name type="scientific">Tetrabaena socialis</name>
    <dbReference type="NCBI Taxonomy" id="47790"/>
    <lineage>
        <taxon>Eukaryota</taxon>
        <taxon>Viridiplantae</taxon>
        <taxon>Chlorophyta</taxon>
        <taxon>core chlorophytes</taxon>
        <taxon>Chlorophyceae</taxon>
        <taxon>CS clade</taxon>
        <taxon>Chlamydomonadales</taxon>
        <taxon>Tetrabaenaceae</taxon>
        <taxon>Tetrabaena</taxon>
    </lineage>
</organism>
<sequence>MLLGRDCCRRRTGLRPCRTRWPRGQQHCRRRPTLAHRGRAGRRTRSGARS</sequence>
<evidence type="ECO:0000313" key="2">
    <source>
        <dbReference type="EMBL" id="PNH00250.1"/>
    </source>
</evidence>
<feature type="region of interest" description="Disordered" evidence="1">
    <location>
        <begin position="25"/>
        <end position="50"/>
    </location>
</feature>
<dbReference type="AlphaFoldDB" id="A0A2J7ZJ23"/>
<dbReference type="Proteomes" id="UP000236333">
    <property type="component" value="Unassembled WGS sequence"/>
</dbReference>
<evidence type="ECO:0000256" key="1">
    <source>
        <dbReference type="SAM" id="MobiDB-lite"/>
    </source>
</evidence>
<dbReference type="EMBL" id="PGGS01001564">
    <property type="protein sequence ID" value="PNH00250.1"/>
    <property type="molecule type" value="Genomic_DNA"/>
</dbReference>